<dbReference type="PROSITE" id="PS50931">
    <property type="entry name" value="HTH_LYSR"/>
    <property type="match status" value="1"/>
</dbReference>
<sequence>MAELDDIRSFIAVAETGGFGRAAQILGLSKSIVSRRVSKLEEELGTRLLSRTTRGVSPTEAGNEFKARSERILAELEEAREAVAQQAGGVAGRLRLAMPLTFGNRHVAPLLRELALKYPRLEIDVHASDQYVDLIGERFDAAIRVGTLKDSSLIARRIAPVHTSVLGSPSYFARKGRPATPHDLAEHDCLLYTGTAEQEWTFRMGKRWVSVRPPGRLRSDSGETLLEWAVAGLGLVVLPNFIASDAIHSGALKHALLDYPMPTRGLYVVRPPGAFVPGKVRVLIDLLVERFAGTPYWDPCQMAMQERGVSREAPWESGEAVARVAAAPEHQPA</sequence>
<dbReference type="InterPro" id="IPR036388">
    <property type="entry name" value="WH-like_DNA-bd_sf"/>
</dbReference>
<dbReference type="Pfam" id="PF00126">
    <property type="entry name" value="HTH_1"/>
    <property type="match status" value="1"/>
</dbReference>
<dbReference type="FunFam" id="1.10.10.10:FF:000001">
    <property type="entry name" value="LysR family transcriptional regulator"/>
    <property type="match status" value="1"/>
</dbReference>
<dbReference type="SUPFAM" id="SSF53850">
    <property type="entry name" value="Periplasmic binding protein-like II"/>
    <property type="match status" value="1"/>
</dbReference>
<dbReference type="InterPro" id="IPR036390">
    <property type="entry name" value="WH_DNA-bd_sf"/>
</dbReference>
<dbReference type="InterPro" id="IPR000847">
    <property type="entry name" value="LysR_HTH_N"/>
</dbReference>
<dbReference type="Pfam" id="PF03466">
    <property type="entry name" value="LysR_substrate"/>
    <property type="match status" value="1"/>
</dbReference>
<dbReference type="AlphaFoldDB" id="A0A927E731"/>
<evidence type="ECO:0000313" key="7">
    <source>
        <dbReference type="Proteomes" id="UP000619295"/>
    </source>
</evidence>
<protein>
    <submittedName>
        <fullName evidence="6">LysR family transcriptional regulator</fullName>
    </submittedName>
</protein>
<dbReference type="PRINTS" id="PR00039">
    <property type="entry name" value="HTHLYSR"/>
</dbReference>
<organism evidence="6 7">
    <name type="scientific">Bosea spartocytisi</name>
    <dbReference type="NCBI Taxonomy" id="2773451"/>
    <lineage>
        <taxon>Bacteria</taxon>
        <taxon>Pseudomonadati</taxon>
        <taxon>Pseudomonadota</taxon>
        <taxon>Alphaproteobacteria</taxon>
        <taxon>Hyphomicrobiales</taxon>
        <taxon>Boseaceae</taxon>
        <taxon>Bosea</taxon>
    </lineage>
</organism>
<dbReference type="EMBL" id="JACXWY010000005">
    <property type="protein sequence ID" value="MBD3845991.1"/>
    <property type="molecule type" value="Genomic_DNA"/>
</dbReference>
<name>A0A927E731_9HYPH</name>
<dbReference type="GO" id="GO:0006351">
    <property type="term" value="P:DNA-templated transcription"/>
    <property type="evidence" value="ECO:0007669"/>
    <property type="project" value="TreeGrafter"/>
</dbReference>
<evidence type="ECO:0000313" key="6">
    <source>
        <dbReference type="EMBL" id="MBD3845991.1"/>
    </source>
</evidence>
<dbReference type="CDD" id="cd08422">
    <property type="entry name" value="PBP2_CrgA_like"/>
    <property type="match status" value="1"/>
</dbReference>
<keyword evidence="3" id="KW-0238">DNA-binding</keyword>
<proteinExistence type="inferred from homology"/>
<dbReference type="GO" id="GO:0043565">
    <property type="term" value="F:sequence-specific DNA binding"/>
    <property type="evidence" value="ECO:0007669"/>
    <property type="project" value="TreeGrafter"/>
</dbReference>
<evidence type="ECO:0000256" key="1">
    <source>
        <dbReference type="ARBA" id="ARBA00009437"/>
    </source>
</evidence>
<evidence type="ECO:0000256" key="2">
    <source>
        <dbReference type="ARBA" id="ARBA00023015"/>
    </source>
</evidence>
<dbReference type="SUPFAM" id="SSF46785">
    <property type="entry name" value="Winged helix' DNA-binding domain"/>
    <property type="match status" value="1"/>
</dbReference>
<dbReference type="InterPro" id="IPR058163">
    <property type="entry name" value="LysR-type_TF_proteobact-type"/>
</dbReference>
<dbReference type="PANTHER" id="PTHR30537:SF5">
    <property type="entry name" value="HTH-TYPE TRANSCRIPTIONAL ACTIVATOR TTDR-RELATED"/>
    <property type="match status" value="1"/>
</dbReference>
<reference evidence="6" key="1">
    <citation type="submission" date="2020-09" db="EMBL/GenBank/DDBJ databases">
        <title>Bosea spartocytisi sp. nov. a root nodule endophyte of Spartocytisus supranubius in the high mountain ecosystem fo the Teide National Park (Canary Islands, Spain).</title>
        <authorList>
            <person name="Pulido-Suarez L."/>
            <person name="Peix A."/>
            <person name="Igual J.M."/>
            <person name="Socas-Perez N."/>
            <person name="Velazquez E."/>
            <person name="Flores-Felix J.D."/>
            <person name="Leon-Barrios M."/>
        </authorList>
    </citation>
    <scope>NUCLEOTIDE SEQUENCE</scope>
    <source>
        <strain evidence="6">SSUT16</strain>
    </source>
</reference>
<comment type="caution">
    <text evidence="6">The sequence shown here is derived from an EMBL/GenBank/DDBJ whole genome shotgun (WGS) entry which is preliminary data.</text>
</comment>
<keyword evidence="7" id="KW-1185">Reference proteome</keyword>
<comment type="similarity">
    <text evidence="1">Belongs to the LysR transcriptional regulatory family.</text>
</comment>
<dbReference type="RefSeq" id="WP_191124071.1">
    <property type="nucleotide sequence ID" value="NZ_JACXWY010000005.1"/>
</dbReference>
<accession>A0A927E731</accession>
<evidence type="ECO:0000256" key="4">
    <source>
        <dbReference type="ARBA" id="ARBA00023163"/>
    </source>
</evidence>
<dbReference type="PANTHER" id="PTHR30537">
    <property type="entry name" value="HTH-TYPE TRANSCRIPTIONAL REGULATOR"/>
    <property type="match status" value="1"/>
</dbReference>
<keyword evidence="2" id="KW-0805">Transcription regulation</keyword>
<gene>
    <name evidence="6" type="ORF">IED13_09805</name>
</gene>
<keyword evidence="4" id="KW-0804">Transcription</keyword>
<dbReference type="InterPro" id="IPR005119">
    <property type="entry name" value="LysR_subst-bd"/>
</dbReference>
<evidence type="ECO:0000256" key="3">
    <source>
        <dbReference type="ARBA" id="ARBA00023125"/>
    </source>
</evidence>
<feature type="domain" description="HTH lysR-type" evidence="5">
    <location>
        <begin position="1"/>
        <end position="59"/>
    </location>
</feature>
<dbReference type="Gene3D" id="3.40.190.290">
    <property type="match status" value="1"/>
</dbReference>
<evidence type="ECO:0000259" key="5">
    <source>
        <dbReference type="PROSITE" id="PS50931"/>
    </source>
</evidence>
<dbReference type="GO" id="GO:0003700">
    <property type="term" value="F:DNA-binding transcription factor activity"/>
    <property type="evidence" value="ECO:0007669"/>
    <property type="project" value="InterPro"/>
</dbReference>
<dbReference type="Proteomes" id="UP000619295">
    <property type="component" value="Unassembled WGS sequence"/>
</dbReference>
<dbReference type="Gene3D" id="1.10.10.10">
    <property type="entry name" value="Winged helix-like DNA-binding domain superfamily/Winged helix DNA-binding domain"/>
    <property type="match status" value="1"/>
</dbReference>